<sequence length="363" mass="40423">MSPNDYAHELNRQLIYLISFVRSVNELDLAAALLGEFRGMQDAGWSTVQTAHEAFTEMQALGSQKEPLTTAQYRQMLCLYTHLAEAGGVYESLINLIGVIQLKPYNLWPFQDLVRVKKSPGRVIGPNANAMFRRLAEQAAGIGMSRLSELLEMTFRDDIRNGIAHADYIIGRDGLRLRRRNGGNPFVLSHPEVNEALNVGMMFFDLLKQLLGQAAQFFRPARTIIGRFSLNPPMPWTVELKEDGSFSISGSSPGPRTDATFDRQERINNRLGGRVMMAYACSPSVWGDLQAEIRALGFEVPIVELDATQLAELEVAIAQHGLGKHPELPEEGLLLAMPQGFCRIADIDTFHAELPEVEELEIS</sequence>
<proteinExistence type="predicted"/>
<accession>A0A292GM90</accession>
<evidence type="ECO:0000313" key="1">
    <source>
        <dbReference type="EMBL" id="BBA74244.1"/>
    </source>
</evidence>
<dbReference type="AlphaFoldDB" id="A0A292GM90"/>
<protein>
    <submittedName>
        <fullName evidence="1">Uncharacterized protein</fullName>
    </submittedName>
</protein>
<organism evidence="1">
    <name type="scientific">Ochrobactrum sp. PW1</name>
    <dbReference type="NCBI Taxonomy" id="1882222"/>
    <lineage>
        <taxon>Bacteria</taxon>
        <taxon>Pseudomonadati</taxon>
        <taxon>Pseudomonadota</taxon>
        <taxon>Alphaproteobacteria</taxon>
        <taxon>Hyphomicrobiales</taxon>
        <taxon>Brucellaceae</taxon>
        <taxon>Brucella/Ochrobactrum group</taxon>
        <taxon>Ochrobactrum</taxon>
    </lineage>
</organism>
<reference evidence="1" key="1">
    <citation type="submission" date="2016-07" db="EMBL/GenBank/DDBJ databases">
        <title>Genomics reveals synergistic degradation of pyrene by five bacteria in a mangrove sediment-derived bacterial consortium.</title>
        <authorList>
            <person name="Wanapaisan P."/>
            <person name="Vejarano F."/>
            <person name="Chakraborty J."/>
            <person name="Shintani M."/>
            <person name="Muangchinda C."/>
            <person name="Laothamteep N."/>
            <person name="Suzuki-Minakuchi C."/>
            <person name="Inoue K."/>
            <person name="Nojiri H."/>
            <person name="Pinyakong O."/>
        </authorList>
    </citation>
    <scope>NUCLEOTIDE SEQUENCE</scope>
    <source>
        <strain evidence="1">PW1</strain>
    </source>
</reference>
<name>A0A292GM90_9HYPH</name>
<dbReference type="EMBL" id="LC171369">
    <property type="protein sequence ID" value="BBA74244.1"/>
    <property type="molecule type" value="Genomic_DNA"/>
</dbReference>